<keyword evidence="2" id="KW-0378">Hydrolase</keyword>
<accession>A0A426UA74</accession>
<protein>
    <submittedName>
        <fullName evidence="2">HNH endonuclease</fullName>
    </submittedName>
</protein>
<proteinExistence type="predicted"/>
<evidence type="ECO:0000313" key="2">
    <source>
        <dbReference type="EMBL" id="RRR77128.1"/>
    </source>
</evidence>
<dbReference type="GO" id="GO:0003676">
    <property type="term" value="F:nucleic acid binding"/>
    <property type="evidence" value="ECO:0007669"/>
    <property type="project" value="InterPro"/>
</dbReference>
<dbReference type="EMBL" id="RSAS01000076">
    <property type="protein sequence ID" value="RRR77128.1"/>
    <property type="molecule type" value="Genomic_DNA"/>
</dbReference>
<keyword evidence="2" id="KW-0255">Endonuclease</keyword>
<dbReference type="InterPro" id="IPR002711">
    <property type="entry name" value="HNH"/>
</dbReference>
<keyword evidence="2" id="KW-0540">Nuclease</keyword>
<gene>
    <name evidence="2" type="ORF">EI684_01845</name>
</gene>
<organism evidence="2 3">
    <name type="scientific">Candidatus Viridilinea halotolerans</name>
    <dbReference type="NCBI Taxonomy" id="2491704"/>
    <lineage>
        <taxon>Bacteria</taxon>
        <taxon>Bacillati</taxon>
        <taxon>Chloroflexota</taxon>
        <taxon>Chloroflexia</taxon>
        <taxon>Chloroflexales</taxon>
        <taxon>Chloroflexineae</taxon>
        <taxon>Oscillochloridaceae</taxon>
        <taxon>Candidatus Viridilinea</taxon>
    </lineage>
</organism>
<dbReference type="AlphaFoldDB" id="A0A426UA74"/>
<sequence>MIYIEEIAVIKKSAKGSGYDIIFNDGRIIWMTKARTIIALLVLIKYGEGSESDLAKGSSKILEIKQILHGKYPEKLFKDYYSDANKPFSELWNEEGFVWIRQPSGLRINRSQTYVLAQEDHDKLFLPVRKALRRSLLKDHLDIIQRLPNRCNLCGAKITRDCDIKTNSFSRDRLRRRIDHRIPVEKGGDSESEENFQLLCFYCNKSKWQICNICDQPHCEQCVLAFSERTTEVFPTGEDITDRMQSV</sequence>
<reference evidence="2 3" key="1">
    <citation type="submission" date="2018-12" db="EMBL/GenBank/DDBJ databases">
        <title>Genome Sequence of Candidatus Viridilinea halotolerans isolated from saline sulfide-rich spring.</title>
        <authorList>
            <person name="Grouzdev D.S."/>
            <person name="Burganskaya E.I."/>
            <person name="Krutkina M.S."/>
            <person name="Sukhacheva M.V."/>
            <person name="Gorlenko V.M."/>
        </authorList>
    </citation>
    <scope>NUCLEOTIDE SEQUENCE [LARGE SCALE GENOMIC DNA]</scope>
    <source>
        <strain evidence="2">Chok-6</strain>
    </source>
</reference>
<evidence type="ECO:0000259" key="1">
    <source>
        <dbReference type="Pfam" id="PF01844"/>
    </source>
</evidence>
<dbReference type="GO" id="GO:0004519">
    <property type="term" value="F:endonuclease activity"/>
    <property type="evidence" value="ECO:0007669"/>
    <property type="project" value="UniProtKB-KW"/>
</dbReference>
<dbReference type="InterPro" id="IPR003615">
    <property type="entry name" value="HNH_nuc"/>
</dbReference>
<dbReference type="GO" id="GO:0008270">
    <property type="term" value="F:zinc ion binding"/>
    <property type="evidence" value="ECO:0007669"/>
    <property type="project" value="InterPro"/>
</dbReference>
<feature type="domain" description="HNH" evidence="1">
    <location>
        <begin position="176"/>
        <end position="207"/>
    </location>
</feature>
<comment type="caution">
    <text evidence="2">The sequence shown here is derived from an EMBL/GenBank/DDBJ whole genome shotgun (WGS) entry which is preliminary data.</text>
</comment>
<dbReference type="Gene3D" id="1.10.30.50">
    <property type="match status" value="1"/>
</dbReference>
<evidence type="ECO:0000313" key="3">
    <source>
        <dbReference type="Proteomes" id="UP000280307"/>
    </source>
</evidence>
<name>A0A426UA74_9CHLR</name>
<dbReference type="Pfam" id="PF01844">
    <property type="entry name" value="HNH"/>
    <property type="match status" value="1"/>
</dbReference>
<dbReference type="Proteomes" id="UP000280307">
    <property type="component" value="Unassembled WGS sequence"/>
</dbReference>
<dbReference type="CDD" id="cd00085">
    <property type="entry name" value="HNHc"/>
    <property type="match status" value="1"/>
</dbReference>